<organism evidence="2 3">
    <name type="scientific">Halapricum desulfuricans</name>
    <dbReference type="NCBI Taxonomy" id="2841257"/>
    <lineage>
        <taxon>Archaea</taxon>
        <taxon>Methanobacteriati</taxon>
        <taxon>Methanobacteriota</taxon>
        <taxon>Stenosarchaea group</taxon>
        <taxon>Halobacteria</taxon>
        <taxon>Halobacteriales</taxon>
        <taxon>Haloarculaceae</taxon>
        <taxon>Halapricum</taxon>
    </lineage>
</organism>
<proteinExistence type="predicted"/>
<reference evidence="2 3" key="1">
    <citation type="submission" date="2020-11" db="EMBL/GenBank/DDBJ databases">
        <title>Carbohydrate-dependent, anaerobic sulfur respiration: A novel catabolism in halophilic archaea.</title>
        <authorList>
            <person name="Sorokin D.Y."/>
            <person name="Messina E."/>
            <person name="Smedile F."/>
            <person name="La Cono V."/>
            <person name="Hallsworth J.E."/>
            <person name="Yakimov M.M."/>
        </authorList>
    </citation>
    <scope>NUCLEOTIDE SEQUENCE [LARGE SCALE GENOMIC DNA]</scope>
    <source>
        <strain evidence="2 3">HSR-Est</strain>
    </source>
</reference>
<dbReference type="EMBL" id="CP064791">
    <property type="protein sequence ID" value="QSG14530.1"/>
    <property type="molecule type" value="Genomic_DNA"/>
</dbReference>
<dbReference type="RefSeq" id="WP_229122547.1">
    <property type="nucleotide sequence ID" value="NZ_CP064791.1"/>
</dbReference>
<dbReference type="AlphaFoldDB" id="A0A897NJ93"/>
<feature type="transmembrane region" description="Helical" evidence="1">
    <location>
        <begin position="12"/>
        <end position="35"/>
    </location>
</feature>
<keyword evidence="1" id="KW-0812">Transmembrane</keyword>
<protein>
    <submittedName>
        <fullName evidence="2">Putative membrane protein, a putative transporter component</fullName>
    </submittedName>
</protein>
<dbReference type="GeneID" id="68857628"/>
<dbReference type="PANTHER" id="PTHR42241:SF2">
    <property type="entry name" value="HYPOTHETICAL MEMBRANE PROTEIN, CONSERVED, DUF998 FAMILY"/>
    <property type="match status" value="1"/>
</dbReference>
<keyword evidence="3" id="KW-1185">Reference proteome</keyword>
<feature type="transmembrane region" description="Helical" evidence="1">
    <location>
        <begin position="170"/>
        <end position="190"/>
    </location>
</feature>
<gene>
    <name evidence="2" type="ORF">HSEST_0995</name>
</gene>
<keyword evidence="1" id="KW-1133">Transmembrane helix</keyword>
<dbReference type="InterPro" id="IPR009339">
    <property type="entry name" value="DUF998"/>
</dbReference>
<feature type="transmembrane region" description="Helical" evidence="1">
    <location>
        <begin position="89"/>
        <end position="107"/>
    </location>
</feature>
<evidence type="ECO:0000256" key="1">
    <source>
        <dbReference type="SAM" id="Phobius"/>
    </source>
</evidence>
<sequence length="208" mass="21343">MGWSARTLGRWAGVASISTVFGAVLLAVVLSPAFALEANALSDLGERSHPASTGLTVIVFNGGLFVGGVLGLLFAGVLSTATARPLSRIGAALFGVAAILLSAIGVFPQGHPLHFPVASGFYTLFSVAVLVFGVGQLRDRDTRSALVSMGAGVGNLAVWTGWITRGGLRQPGLAIPEIAGALFVALWVLVHATGLRSTDRQPDVSVLD</sequence>
<evidence type="ECO:0000313" key="3">
    <source>
        <dbReference type="Proteomes" id="UP000663292"/>
    </source>
</evidence>
<dbReference type="Pfam" id="PF06197">
    <property type="entry name" value="DUF998"/>
    <property type="match status" value="1"/>
</dbReference>
<dbReference type="PANTHER" id="PTHR42241">
    <property type="entry name" value="HYPOTHETICAL MEMBRANE PROTEIN, CONSERVED, DUF998 FAMILY"/>
    <property type="match status" value="1"/>
</dbReference>
<feature type="transmembrane region" description="Helical" evidence="1">
    <location>
        <begin position="146"/>
        <end position="164"/>
    </location>
</feature>
<name>A0A897NJ93_9EURY</name>
<dbReference type="Proteomes" id="UP000663292">
    <property type="component" value="Chromosome"/>
</dbReference>
<evidence type="ECO:0000313" key="2">
    <source>
        <dbReference type="EMBL" id="QSG14530.1"/>
    </source>
</evidence>
<accession>A0A897NJ93</accession>
<feature type="transmembrane region" description="Helical" evidence="1">
    <location>
        <begin position="113"/>
        <end position="134"/>
    </location>
</feature>
<feature type="transmembrane region" description="Helical" evidence="1">
    <location>
        <begin position="55"/>
        <end position="77"/>
    </location>
</feature>
<keyword evidence="1" id="KW-0472">Membrane</keyword>